<feature type="non-terminal residue" evidence="1">
    <location>
        <position position="82"/>
    </location>
</feature>
<dbReference type="Proteomes" id="UP000789396">
    <property type="component" value="Unassembled WGS sequence"/>
</dbReference>
<reference evidence="1" key="1">
    <citation type="submission" date="2021-06" db="EMBL/GenBank/DDBJ databases">
        <authorList>
            <person name="Kallberg Y."/>
            <person name="Tangrot J."/>
            <person name="Rosling A."/>
        </authorList>
    </citation>
    <scope>NUCLEOTIDE SEQUENCE</scope>
    <source>
        <strain evidence="1">IN212</strain>
    </source>
</reference>
<evidence type="ECO:0000313" key="2">
    <source>
        <dbReference type="Proteomes" id="UP000789396"/>
    </source>
</evidence>
<organism evidence="1 2">
    <name type="scientific">Racocetra fulgida</name>
    <dbReference type="NCBI Taxonomy" id="60492"/>
    <lineage>
        <taxon>Eukaryota</taxon>
        <taxon>Fungi</taxon>
        <taxon>Fungi incertae sedis</taxon>
        <taxon>Mucoromycota</taxon>
        <taxon>Glomeromycotina</taxon>
        <taxon>Glomeromycetes</taxon>
        <taxon>Diversisporales</taxon>
        <taxon>Gigasporaceae</taxon>
        <taxon>Racocetra</taxon>
    </lineage>
</organism>
<dbReference type="SUPFAM" id="SSF140996">
    <property type="entry name" value="Hermes dimerisation domain"/>
    <property type="match status" value="1"/>
</dbReference>
<dbReference type="OrthoDB" id="2444217at2759"/>
<dbReference type="AlphaFoldDB" id="A0A9N9PAJ6"/>
<feature type="non-terminal residue" evidence="1">
    <location>
        <position position="1"/>
    </location>
</feature>
<evidence type="ECO:0000313" key="1">
    <source>
        <dbReference type="EMBL" id="CAG8802448.1"/>
    </source>
</evidence>
<gene>
    <name evidence="1" type="ORF">RFULGI_LOCUS17878</name>
</gene>
<comment type="caution">
    <text evidence="1">The sequence shown here is derived from an EMBL/GenBank/DDBJ whole genome shotgun (WGS) entry which is preliminary data.</text>
</comment>
<keyword evidence="2" id="KW-1185">Reference proteome</keyword>
<protein>
    <submittedName>
        <fullName evidence="1">16763_t:CDS:1</fullName>
    </submittedName>
</protein>
<sequence>HNIVVLVKHQTIIHFPITDPYNDKEQKKCDEKLITWLIIDQQPFTVVDNQYFQEFLNFFDPRYTISTRQAVKTKIIDKFENK</sequence>
<name>A0A9N9PAJ6_9GLOM</name>
<accession>A0A9N9PAJ6</accession>
<dbReference type="EMBL" id="CAJVPZ010073702">
    <property type="protein sequence ID" value="CAG8802448.1"/>
    <property type="molecule type" value="Genomic_DNA"/>
</dbReference>
<proteinExistence type="predicted"/>